<evidence type="ECO:0000256" key="6">
    <source>
        <dbReference type="ARBA" id="ARBA00023136"/>
    </source>
</evidence>
<keyword evidence="5" id="KW-0297">G-protein coupled receptor</keyword>
<keyword evidence="2" id="KW-1003">Cell membrane</keyword>
<name>A0A9Q1CIM0_HOLLE</name>
<evidence type="ECO:0000256" key="7">
    <source>
        <dbReference type="ARBA" id="ARBA00023170"/>
    </source>
</evidence>
<feature type="transmembrane region" description="Helical" evidence="9">
    <location>
        <begin position="189"/>
        <end position="214"/>
    </location>
</feature>
<keyword evidence="12" id="KW-1185">Reference proteome</keyword>
<dbReference type="AlphaFoldDB" id="A0A9Q1CIM0"/>
<evidence type="ECO:0000256" key="1">
    <source>
        <dbReference type="ARBA" id="ARBA00004651"/>
    </source>
</evidence>
<feature type="transmembrane region" description="Helical" evidence="9">
    <location>
        <begin position="15"/>
        <end position="36"/>
    </location>
</feature>
<evidence type="ECO:0000313" key="11">
    <source>
        <dbReference type="EMBL" id="KAJ8045169.1"/>
    </source>
</evidence>
<evidence type="ECO:0000256" key="2">
    <source>
        <dbReference type="ARBA" id="ARBA00022475"/>
    </source>
</evidence>
<keyword evidence="4 9" id="KW-1133">Transmembrane helix</keyword>
<keyword evidence="6 9" id="KW-0472">Membrane</keyword>
<keyword evidence="7 11" id="KW-0675">Receptor</keyword>
<proteinExistence type="predicted"/>
<comment type="subcellular location">
    <subcellularLocation>
        <location evidence="1">Cell membrane</location>
        <topology evidence="1">Multi-pass membrane protein</topology>
    </subcellularLocation>
</comment>
<protein>
    <submittedName>
        <fullName evidence="11">5-hydroxytryptamine receptor 4</fullName>
    </submittedName>
</protein>
<dbReference type="EMBL" id="JAIZAY010000003">
    <property type="protein sequence ID" value="KAJ8045169.1"/>
    <property type="molecule type" value="Genomic_DNA"/>
</dbReference>
<feature type="transmembrane region" description="Helical" evidence="9">
    <location>
        <begin position="89"/>
        <end position="116"/>
    </location>
</feature>
<dbReference type="CDD" id="cd00637">
    <property type="entry name" value="7tm_classA_rhodopsin-like"/>
    <property type="match status" value="1"/>
</dbReference>
<evidence type="ECO:0000259" key="10">
    <source>
        <dbReference type="PROSITE" id="PS50262"/>
    </source>
</evidence>
<keyword evidence="3 9" id="KW-0812">Transmembrane</keyword>
<dbReference type="Gene3D" id="1.20.1070.10">
    <property type="entry name" value="Rhodopsin 7-helix transmembrane proteins"/>
    <property type="match status" value="1"/>
</dbReference>
<gene>
    <name evidence="11" type="ORF">HOLleu_08117</name>
</gene>
<evidence type="ECO:0000256" key="3">
    <source>
        <dbReference type="ARBA" id="ARBA00022692"/>
    </source>
</evidence>
<dbReference type="InterPro" id="IPR017452">
    <property type="entry name" value="GPCR_Rhodpsn_7TM"/>
</dbReference>
<dbReference type="GO" id="GO:0004930">
    <property type="term" value="F:G protein-coupled receptor activity"/>
    <property type="evidence" value="ECO:0007669"/>
    <property type="project" value="UniProtKB-KW"/>
</dbReference>
<evidence type="ECO:0000256" key="8">
    <source>
        <dbReference type="ARBA" id="ARBA00023224"/>
    </source>
</evidence>
<keyword evidence="8" id="KW-0807">Transducer</keyword>
<dbReference type="InterPro" id="IPR000276">
    <property type="entry name" value="GPCR_Rhodpsn"/>
</dbReference>
<accession>A0A9Q1CIM0</accession>
<dbReference type="SUPFAM" id="SSF81321">
    <property type="entry name" value="Family A G protein-coupled receptor-like"/>
    <property type="match status" value="1"/>
</dbReference>
<evidence type="ECO:0000256" key="4">
    <source>
        <dbReference type="ARBA" id="ARBA00022989"/>
    </source>
</evidence>
<dbReference type="GO" id="GO:0005886">
    <property type="term" value="C:plasma membrane"/>
    <property type="evidence" value="ECO:0007669"/>
    <property type="project" value="UniProtKB-SubCell"/>
</dbReference>
<reference evidence="11" key="1">
    <citation type="submission" date="2021-10" db="EMBL/GenBank/DDBJ databases">
        <title>Tropical sea cucumber genome reveals ecological adaptation and Cuvierian tubules defense mechanism.</title>
        <authorList>
            <person name="Chen T."/>
        </authorList>
    </citation>
    <scope>NUCLEOTIDE SEQUENCE</scope>
    <source>
        <strain evidence="11">Nanhai2018</strain>
        <tissue evidence="11">Muscle</tissue>
    </source>
</reference>
<evidence type="ECO:0000256" key="9">
    <source>
        <dbReference type="SAM" id="Phobius"/>
    </source>
</evidence>
<evidence type="ECO:0000313" key="12">
    <source>
        <dbReference type="Proteomes" id="UP001152320"/>
    </source>
</evidence>
<organism evidence="11 12">
    <name type="scientific">Holothuria leucospilota</name>
    <name type="common">Black long sea cucumber</name>
    <name type="synonym">Mertensiothuria leucospilota</name>
    <dbReference type="NCBI Taxonomy" id="206669"/>
    <lineage>
        <taxon>Eukaryota</taxon>
        <taxon>Metazoa</taxon>
        <taxon>Echinodermata</taxon>
        <taxon>Eleutherozoa</taxon>
        <taxon>Echinozoa</taxon>
        <taxon>Holothuroidea</taxon>
        <taxon>Aspidochirotacea</taxon>
        <taxon>Aspidochirotida</taxon>
        <taxon>Holothuriidae</taxon>
        <taxon>Holothuria</taxon>
    </lineage>
</organism>
<feature type="domain" description="G-protein coupled receptors family 1 profile" evidence="10">
    <location>
        <begin position="36"/>
        <end position="332"/>
    </location>
</feature>
<feature type="transmembrane region" description="Helical" evidence="9">
    <location>
        <begin position="137"/>
        <end position="157"/>
    </location>
</feature>
<sequence length="332" mass="36810">MINSTATANTQDAFLAFHVVTHLVMANANGVLCILFNSLNLVTLRRETSCFGEATTVFVKCLALTDLLTGVCIILAADLTMWKQLVTHFSFFCSLTFWSTSFITLLSFHFISCLTFDRVVAIAFPLRHRALLPPERARKISFCAFINVLAISVFISFDKFGISNHYFDVQGHKCISEGFYKFSAMTWSYYIYASIVGLFIPFSFTVGANIYLFIVTVKHAAQINVAVPENVLPRDKRPVKISVVVPQNAVQLQHAAGENAEHASQCNVSPENALPPTLSIGARNPAFAVSVEATETRTPKSDGTTHNRKKTFVRELRVVRTFLIITHSSGIT</sequence>
<feature type="transmembrane region" description="Helical" evidence="9">
    <location>
        <begin position="57"/>
        <end position="77"/>
    </location>
</feature>
<dbReference type="Pfam" id="PF00001">
    <property type="entry name" value="7tm_1"/>
    <property type="match status" value="1"/>
</dbReference>
<evidence type="ECO:0000256" key="5">
    <source>
        <dbReference type="ARBA" id="ARBA00023040"/>
    </source>
</evidence>
<dbReference type="PROSITE" id="PS50262">
    <property type="entry name" value="G_PROTEIN_RECEP_F1_2"/>
    <property type="match status" value="1"/>
</dbReference>
<comment type="caution">
    <text evidence="11">The sequence shown here is derived from an EMBL/GenBank/DDBJ whole genome shotgun (WGS) entry which is preliminary data.</text>
</comment>
<dbReference type="Proteomes" id="UP001152320">
    <property type="component" value="Chromosome 3"/>
</dbReference>
<dbReference type="PANTHER" id="PTHR24249">
    <property type="entry name" value="HISTAMINE RECEPTOR-RELATED G-PROTEIN COUPLED RECEPTOR"/>
    <property type="match status" value="1"/>
</dbReference>
<dbReference type="InterPro" id="IPR050569">
    <property type="entry name" value="TAAR"/>
</dbReference>